<dbReference type="STRING" id="45076.Lwor_0104"/>
<dbReference type="Pfam" id="PF00106">
    <property type="entry name" value="adh_short"/>
    <property type="match status" value="1"/>
</dbReference>
<dbReference type="InterPro" id="IPR020904">
    <property type="entry name" value="Sc_DH/Rdtase_CS"/>
</dbReference>
<proteinExistence type="inferred from homology"/>
<dbReference type="InterPro" id="IPR002347">
    <property type="entry name" value="SDR_fam"/>
</dbReference>
<comment type="similarity">
    <text evidence="1">Belongs to the short-chain dehydrogenases/reductases (SDR) family.</text>
</comment>
<evidence type="ECO:0000256" key="1">
    <source>
        <dbReference type="ARBA" id="ARBA00006484"/>
    </source>
</evidence>
<dbReference type="PANTHER" id="PTHR44169:SF6">
    <property type="entry name" value="NADPH-DEPENDENT 1-ACYLDIHYDROXYACETONE PHOSPHATE REDUCTASE"/>
    <property type="match status" value="1"/>
</dbReference>
<name>A0A0W1AKF1_9GAMM</name>
<dbReference type="PRINTS" id="PR00081">
    <property type="entry name" value="GDHRDH"/>
</dbReference>
<accession>A0A0W1AKF1</accession>
<protein>
    <submittedName>
        <fullName evidence="3">Sepiapterin reductase</fullName>
    </submittedName>
</protein>
<dbReference type="AlphaFoldDB" id="A0A0W1AKF1"/>
<dbReference type="GO" id="GO:0016491">
    <property type="term" value="F:oxidoreductase activity"/>
    <property type="evidence" value="ECO:0007669"/>
    <property type="project" value="UniProtKB-KW"/>
</dbReference>
<reference evidence="3 4" key="1">
    <citation type="submission" date="2015-11" db="EMBL/GenBank/DDBJ databases">
        <title>Genomic analysis of 38 Legionella species identifies large and diverse effector repertoires.</title>
        <authorList>
            <person name="Burstein D."/>
            <person name="Amaro F."/>
            <person name="Zusman T."/>
            <person name="Lifshitz Z."/>
            <person name="Cohen O."/>
            <person name="Gilbert J.A."/>
            <person name="Pupko T."/>
            <person name="Shuman H.A."/>
            <person name="Segal G."/>
        </authorList>
    </citation>
    <scope>NUCLEOTIDE SEQUENCE [LARGE SCALE GENOMIC DNA]</scope>
    <source>
        <strain evidence="3 4">ATCC 49508</strain>
    </source>
</reference>
<evidence type="ECO:0000256" key="2">
    <source>
        <dbReference type="ARBA" id="ARBA00023002"/>
    </source>
</evidence>
<gene>
    <name evidence="3" type="primary">yueD_2</name>
    <name evidence="3" type="ORF">Lwor_0104</name>
</gene>
<dbReference type="CDD" id="cd05233">
    <property type="entry name" value="SDR_c"/>
    <property type="match status" value="1"/>
</dbReference>
<dbReference type="Gene3D" id="3.40.50.720">
    <property type="entry name" value="NAD(P)-binding Rossmann-like Domain"/>
    <property type="match status" value="1"/>
</dbReference>
<keyword evidence="2" id="KW-0560">Oxidoreductase</keyword>
<dbReference type="RefSeq" id="WP_083501540.1">
    <property type="nucleotide sequence ID" value="NZ_CBCRUR010000002.1"/>
</dbReference>
<dbReference type="SUPFAM" id="SSF51735">
    <property type="entry name" value="NAD(P)-binding Rossmann-fold domains"/>
    <property type="match status" value="1"/>
</dbReference>
<dbReference type="InterPro" id="IPR036291">
    <property type="entry name" value="NAD(P)-bd_dom_sf"/>
</dbReference>
<sequence>MINKKKPTALVTGATHGIGLEITQNLLRHGWIVFGTGRDIESLDRTKALFPDFIPIQADFTRNEGIKHVVTTIINSGLPLQLSVQNAGMKSQPRPLSQYTCDSIDEVFFVNLLAPMKLTALLASQMPPESRILYVTSRAATLKLKESSTYCASKAALDEISAIVRQELEEKNIGVSCVIPGEVDTNIQKMLRETTSFHLHNLFKEAHQSGQLINPKICAEFLKWLLCDLSFTEFKQSKMPFSIYDEWHHRFWLRDANQLPAFPF</sequence>
<dbReference type="PATRIC" id="fig|45076.6.peg.111"/>
<dbReference type="Proteomes" id="UP000054662">
    <property type="component" value="Unassembled WGS sequence"/>
</dbReference>
<dbReference type="EMBL" id="LNZC01000002">
    <property type="protein sequence ID" value="KTD81801.1"/>
    <property type="molecule type" value="Genomic_DNA"/>
</dbReference>
<dbReference type="PANTHER" id="PTHR44169">
    <property type="entry name" value="NADPH-DEPENDENT 1-ACYLDIHYDROXYACETONE PHOSPHATE REDUCTASE"/>
    <property type="match status" value="1"/>
</dbReference>
<dbReference type="OrthoDB" id="335726at2"/>
<evidence type="ECO:0000313" key="4">
    <source>
        <dbReference type="Proteomes" id="UP000054662"/>
    </source>
</evidence>
<evidence type="ECO:0000313" key="3">
    <source>
        <dbReference type="EMBL" id="KTD81801.1"/>
    </source>
</evidence>
<comment type="caution">
    <text evidence="3">The sequence shown here is derived from an EMBL/GenBank/DDBJ whole genome shotgun (WGS) entry which is preliminary data.</text>
</comment>
<organism evidence="3 4">
    <name type="scientific">Legionella worsleiensis</name>
    <dbReference type="NCBI Taxonomy" id="45076"/>
    <lineage>
        <taxon>Bacteria</taxon>
        <taxon>Pseudomonadati</taxon>
        <taxon>Pseudomonadota</taxon>
        <taxon>Gammaproteobacteria</taxon>
        <taxon>Legionellales</taxon>
        <taxon>Legionellaceae</taxon>
        <taxon>Legionella</taxon>
    </lineage>
</organism>
<dbReference type="PROSITE" id="PS00061">
    <property type="entry name" value="ADH_SHORT"/>
    <property type="match status" value="1"/>
</dbReference>
<keyword evidence="4" id="KW-1185">Reference proteome</keyword>